<dbReference type="OMA" id="DPRTACC"/>
<feature type="region of interest" description="Disordered" evidence="1">
    <location>
        <begin position="599"/>
        <end position="620"/>
    </location>
</feature>
<dbReference type="Proteomes" id="UP000030747">
    <property type="component" value="Unassembled WGS sequence"/>
</dbReference>
<feature type="region of interest" description="Disordered" evidence="1">
    <location>
        <begin position="91"/>
        <end position="134"/>
    </location>
</feature>
<feature type="compositionally biased region" description="Basic and acidic residues" evidence="1">
    <location>
        <begin position="770"/>
        <end position="782"/>
    </location>
</feature>
<sequence>MRWWLWGRDLIPNYISDRELRRLQLPSLLAALLPPAAPLEDQGGSGSSTANALPVQQQALVIRGAASLVLQQWLLLATEAALLLRRLLQPEKQHRRSSNHPDHEQLLGRGQQRDARRKRVRTAEVDKGEDEEVQVDMEDAAEAMWEKAALQLQQQQPHGEEESQQRLKRLGSVFASHLQEAESSVRANRESAGLLLQRGAPDLFSACWAAVATPLRSGSTRPGERQHQVGSHERALAAAGDANAPGMSWRRWAFGESDSNLPFHSAAVASSAAAAAGTNSAAAAAGDLAGDGDIESADFGDMWGPLPEEVSEEQQDNEGLQQHQQKGQLEDATEGIWTSPKAPRRKGGHGVQMDPSISRATAKGRSDGEKAFPYLLRNNSTTLDAPKLCHAATYLAAATADVHELYALHPVSCLYRGLQQQLLLSRRKSAWGFQNPAAGAVAAHSRGPAANRHSRKVSSEPLYGVSAVVSKADGEKQTGQSIEGLAPWQRGGLEGDFTLYTDAELQQEQQQEQDGSKGIPRSGDLLGSGEYVEVLRGIFDSSSMQQRATQTRLTQLPRESEASSTSRLGSSRRASGLSVPSSEASLEALAFGEFPEFEGCGTEFSDDEQQRQQQQRDHNEAHNTAIASFRLRELLQQFALTHPDVSENLLADGVSPQPQQQPRQRQQESKIPLSRLLPRGRVDPRTACCTFSHLLLLHTHGSIKLEQQPQVLPMPSNKPYADLYVHITCPWDRTSATGDAQQPFEEQQNKQQNQQRQGAPDYLGNDEEEHPGQRQHDEHTTRQETLTGRIPSNSEGVSNAHESSSTSSYGQQHQDKQQPQQQHRKRSASKPTNTGIRTEKGHGILRNP</sequence>
<feature type="region of interest" description="Disordered" evidence="1">
    <location>
        <begin position="734"/>
        <end position="848"/>
    </location>
</feature>
<evidence type="ECO:0000313" key="2">
    <source>
        <dbReference type="EMBL" id="CDJ38111.1"/>
    </source>
</evidence>
<dbReference type="OrthoDB" id="346614at2759"/>
<dbReference type="EMBL" id="HG673812">
    <property type="protein sequence ID" value="CDJ38111.1"/>
    <property type="molecule type" value="Genomic_DNA"/>
</dbReference>
<organism evidence="2 3">
    <name type="scientific">Eimeria tenella</name>
    <name type="common">Coccidian parasite</name>
    <dbReference type="NCBI Taxonomy" id="5802"/>
    <lineage>
        <taxon>Eukaryota</taxon>
        <taxon>Sar</taxon>
        <taxon>Alveolata</taxon>
        <taxon>Apicomplexa</taxon>
        <taxon>Conoidasida</taxon>
        <taxon>Coccidia</taxon>
        <taxon>Eucoccidiorida</taxon>
        <taxon>Eimeriorina</taxon>
        <taxon>Eimeriidae</taxon>
        <taxon>Eimeria</taxon>
    </lineage>
</organism>
<feature type="compositionally biased region" description="Polar residues" evidence="1">
    <location>
        <begin position="317"/>
        <end position="327"/>
    </location>
</feature>
<feature type="region of interest" description="Disordered" evidence="1">
    <location>
        <begin position="543"/>
        <end position="580"/>
    </location>
</feature>
<reference evidence="2" key="1">
    <citation type="submission" date="2013-10" db="EMBL/GenBank/DDBJ databases">
        <title>Genomic analysis of the causative agents of coccidiosis in chickens.</title>
        <authorList>
            <person name="Reid A.J."/>
            <person name="Blake D."/>
            <person name="Billington K."/>
            <person name="Browne H."/>
            <person name="Dunn M."/>
            <person name="Hung S."/>
            <person name="Kawahara F."/>
            <person name="Miranda-Saavedra D."/>
            <person name="Mourier T."/>
            <person name="Nagra H."/>
            <person name="Otto T.D."/>
            <person name="Rawlings N."/>
            <person name="Sanchez A."/>
            <person name="Sanders M."/>
            <person name="Subramaniam C."/>
            <person name="Tay Y."/>
            <person name="Dear P."/>
            <person name="Doerig C."/>
            <person name="Gruber A."/>
            <person name="Parkinson J."/>
            <person name="Shirley M."/>
            <person name="Wan K.L."/>
            <person name="Berriman M."/>
            <person name="Tomley F."/>
            <person name="Pain A."/>
        </authorList>
    </citation>
    <scope>NUCLEOTIDE SEQUENCE [LARGE SCALE GENOMIC DNA]</scope>
    <source>
        <strain evidence="2">Houghton</strain>
    </source>
</reference>
<gene>
    <name evidence="2" type="ORF">ETH_00030165</name>
</gene>
<protein>
    <submittedName>
        <fullName evidence="2">Uncharacterized protein</fullName>
    </submittedName>
</protein>
<dbReference type="RefSeq" id="XP_013228949.1">
    <property type="nucleotide sequence ID" value="XM_013373495.1"/>
</dbReference>
<dbReference type="VEuPathDB" id="ToxoDB:ETH_00030165"/>
<name>U6KMR7_EIMTE</name>
<feature type="compositionally biased region" description="Polar residues" evidence="1">
    <location>
        <begin position="783"/>
        <end position="810"/>
    </location>
</feature>
<feature type="compositionally biased region" description="Basic and acidic residues" evidence="1">
    <location>
        <begin position="99"/>
        <end position="114"/>
    </location>
</feature>
<accession>U6KMR7</accession>
<evidence type="ECO:0000313" key="3">
    <source>
        <dbReference type="Proteomes" id="UP000030747"/>
    </source>
</evidence>
<feature type="compositionally biased region" description="Low complexity" evidence="1">
    <location>
        <begin position="545"/>
        <end position="578"/>
    </location>
</feature>
<reference evidence="2" key="2">
    <citation type="submission" date="2013-10" db="EMBL/GenBank/DDBJ databases">
        <authorList>
            <person name="Aslett M."/>
        </authorList>
    </citation>
    <scope>NUCLEOTIDE SEQUENCE [LARGE SCALE GENOMIC DNA]</scope>
    <source>
        <strain evidence="2">Houghton</strain>
    </source>
</reference>
<feature type="compositionally biased region" description="Low complexity" evidence="1">
    <location>
        <begin position="741"/>
        <end position="757"/>
    </location>
</feature>
<dbReference type="VEuPathDB" id="ToxoDB:ETH2_0608900"/>
<keyword evidence="3" id="KW-1185">Reference proteome</keyword>
<feature type="region of interest" description="Disordered" evidence="1">
    <location>
        <begin position="649"/>
        <end position="677"/>
    </location>
</feature>
<feature type="compositionally biased region" description="Basic and acidic residues" evidence="1">
    <location>
        <begin position="608"/>
        <end position="620"/>
    </location>
</feature>
<feature type="region of interest" description="Disordered" evidence="1">
    <location>
        <begin position="304"/>
        <end position="365"/>
    </location>
</feature>
<proteinExistence type="predicted"/>
<dbReference type="AlphaFoldDB" id="U6KMR7"/>
<evidence type="ECO:0000256" key="1">
    <source>
        <dbReference type="SAM" id="MobiDB-lite"/>
    </source>
</evidence>
<dbReference type="GeneID" id="25255112"/>